<comment type="subunit">
    <text evidence="2">Homododecamer.</text>
</comment>
<dbReference type="EMBL" id="JAHLQL010000001">
    <property type="protein sequence ID" value="MBU5590763.1"/>
    <property type="molecule type" value="Genomic_DNA"/>
</dbReference>
<comment type="pathway">
    <text evidence="2">Metabolic intermediate biosynthesis; chorismate biosynthesis; chorismate from D-erythrose 4-phosphate and phosphoenolpyruvate: step 3/7.</text>
</comment>
<sequence length="141" mass="15875">MKILIVNGPNLDRLGKREVNIYGNMTLEEINNKISNHFKGKVEIDFFQSNEEGAIINTIAKAEEHYQAIVINPAAYSHYSIAILDSIRGVDIPVIEVHLSNIYSREQYRKNSVTAEGAIGVISGFGWQSYILAIEFLISKY</sequence>
<feature type="binding site" evidence="2">
    <location>
        <position position="109"/>
    </location>
    <ligand>
        <name>substrate</name>
    </ligand>
</feature>
<keyword evidence="1 2" id="KW-0057">Aromatic amino acid biosynthesis</keyword>
<dbReference type="Proteomes" id="UP000736583">
    <property type="component" value="Unassembled WGS sequence"/>
</dbReference>
<evidence type="ECO:0000256" key="2">
    <source>
        <dbReference type="HAMAP-Rule" id="MF_00169"/>
    </source>
</evidence>
<comment type="caution">
    <text evidence="3">The sequence shown here is derived from an EMBL/GenBank/DDBJ whole genome shotgun (WGS) entry which is preliminary data.</text>
</comment>
<dbReference type="PANTHER" id="PTHR21272">
    <property type="entry name" value="CATABOLIC 3-DEHYDROQUINASE"/>
    <property type="match status" value="1"/>
</dbReference>
<dbReference type="NCBIfam" id="NF003807">
    <property type="entry name" value="PRK05395.1-4"/>
    <property type="match status" value="1"/>
</dbReference>
<keyword evidence="2" id="KW-0028">Amino-acid biosynthesis</keyword>
<comment type="catalytic activity">
    <reaction evidence="2">
        <text>3-dehydroquinate = 3-dehydroshikimate + H2O</text>
        <dbReference type="Rhea" id="RHEA:21096"/>
        <dbReference type="ChEBI" id="CHEBI:15377"/>
        <dbReference type="ChEBI" id="CHEBI:16630"/>
        <dbReference type="ChEBI" id="CHEBI:32364"/>
        <dbReference type="EC" id="4.2.1.10"/>
    </reaction>
</comment>
<dbReference type="GO" id="GO:0003855">
    <property type="term" value="F:3-dehydroquinate dehydratase activity"/>
    <property type="evidence" value="ECO:0007669"/>
    <property type="project" value="UniProtKB-EC"/>
</dbReference>
<dbReference type="PROSITE" id="PS01029">
    <property type="entry name" value="DEHYDROQUINASE_II"/>
    <property type="match status" value="1"/>
</dbReference>
<dbReference type="PANTHER" id="PTHR21272:SF3">
    <property type="entry name" value="CATABOLIC 3-DEHYDROQUINASE"/>
    <property type="match status" value="1"/>
</dbReference>
<feature type="binding site" evidence="2">
    <location>
        <position position="85"/>
    </location>
    <ligand>
        <name>substrate</name>
    </ligand>
</feature>
<feature type="active site" description="Proton acceptor" evidence="2">
    <location>
        <position position="22"/>
    </location>
</feature>
<accession>A0ABS6EXN7</accession>
<dbReference type="NCBIfam" id="NF003805">
    <property type="entry name" value="PRK05395.1-2"/>
    <property type="match status" value="1"/>
</dbReference>
<name>A0ABS6EXN7_9CLOT</name>
<feature type="binding site" evidence="2">
    <location>
        <position position="78"/>
    </location>
    <ligand>
        <name>substrate</name>
    </ligand>
</feature>
<dbReference type="NCBIfam" id="TIGR01088">
    <property type="entry name" value="aroQ"/>
    <property type="match status" value="1"/>
</dbReference>
<keyword evidence="2 3" id="KW-0456">Lyase</keyword>
<gene>
    <name evidence="2 3" type="primary">aroQ</name>
    <name evidence="3" type="ORF">KQI89_03220</name>
</gene>
<feature type="active site" description="Proton donor" evidence="2">
    <location>
        <position position="98"/>
    </location>
</feature>
<dbReference type="PIRSF" id="PIRSF001399">
    <property type="entry name" value="DHquinase_II"/>
    <property type="match status" value="1"/>
</dbReference>
<reference evidence="3 4" key="1">
    <citation type="submission" date="2021-06" db="EMBL/GenBank/DDBJ databases">
        <authorList>
            <person name="Sun Q."/>
            <person name="Li D."/>
        </authorList>
    </citation>
    <scope>NUCLEOTIDE SEQUENCE [LARGE SCALE GENOMIC DNA]</scope>
    <source>
        <strain evidence="3 4">MSJ-4</strain>
    </source>
</reference>
<evidence type="ECO:0000313" key="4">
    <source>
        <dbReference type="Proteomes" id="UP000736583"/>
    </source>
</evidence>
<dbReference type="Pfam" id="PF01220">
    <property type="entry name" value="DHquinase_II"/>
    <property type="match status" value="1"/>
</dbReference>
<evidence type="ECO:0000256" key="1">
    <source>
        <dbReference type="ARBA" id="ARBA00023141"/>
    </source>
</evidence>
<proteinExistence type="inferred from homology"/>
<dbReference type="EC" id="4.2.1.10" evidence="2"/>
<dbReference type="CDD" id="cd00466">
    <property type="entry name" value="DHQase_II"/>
    <property type="match status" value="1"/>
</dbReference>
<dbReference type="HAMAP" id="MF_00169">
    <property type="entry name" value="AroQ"/>
    <property type="match status" value="1"/>
</dbReference>
<keyword evidence="4" id="KW-1185">Reference proteome</keyword>
<dbReference type="NCBIfam" id="NF003806">
    <property type="entry name" value="PRK05395.1-3"/>
    <property type="match status" value="1"/>
</dbReference>
<feature type="binding site" evidence="2">
    <location>
        <position position="72"/>
    </location>
    <ligand>
        <name>substrate</name>
    </ligand>
</feature>
<dbReference type="RefSeq" id="WP_216455865.1">
    <property type="nucleotide sequence ID" value="NZ_JAHLQL010000001.1"/>
</dbReference>
<dbReference type="InterPro" id="IPR001874">
    <property type="entry name" value="DHquinase_II"/>
</dbReference>
<comment type="similarity">
    <text evidence="2">Belongs to the type-II 3-dehydroquinase family.</text>
</comment>
<organism evidence="3 4">
    <name type="scientific">Clostridium simiarum</name>
    <dbReference type="NCBI Taxonomy" id="2841506"/>
    <lineage>
        <taxon>Bacteria</taxon>
        <taxon>Bacillati</taxon>
        <taxon>Bacillota</taxon>
        <taxon>Clostridia</taxon>
        <taxon>Eubacteriales</taxon>
        <taxon>Clostridiaceae</taxon>
        <taxon>Clostridium</taxon>
    </lineage>
</organism>
<feature type="binding site" evidence="2">
    <location>
        <begin position="99"/>
        <end position="100"/>
    </location>
    <ligand>
        <name>substrate</name>
    </ligand>
</feature>
<dbReference type="InterPro" id="IPR018509">
    <property type="entry name" value="DHquinase_II_CS"/>
</dbReference>
<protein>
    <recommendedName>
        <fullName evidence="2">3-dehydroquinate dehydratase</fullName>
        <shortName evidence="2">3-dehydroquinase</shortName>
        <ecNumber evidence="2">4.2.1.10</ecNumber>
    </recommendedName>
    <alternativeName>
        <fullName evidence="2">Type II DHQase</fullName>
    </alternativeName>
</protein>
<comment type="function">
    <text evidence="2">Catalyzes a trans-dehydration via an enolate intermediate.</text>
</comment>
<evidence type="ECO:0000313" key="3">
    <source>
        <dbReference type="EMBL" id="MBU5590763.1"/>
    </source>
</evidence>
<feature type="site" description="Transition state stabilizer" evidence="2">
    <location>
        <position position="17"/>
    </location>
</feature>